<dbReference type="SUPFAM" id="SSF51569">
    <property type="entry name" value="Aldolase"/>
    <property type="match status" value="1"/>
</dbReference>
<evidence type="ECO:0000313" key="2">
    <source>
        <dbReference type="EMBL" id="MBM6578465.1"/>
    </source>
</evidence>
<dbReference type="EMBL" id="JAFEMC010000008">
    <property type="protein sequence ID" value="MBM6578465.1"/>
    <property type="molecule type" value="Genomic_DNA"/>
</dbReference>
<reference evidence="2 3" key="1">
    <citation type="submission" date="2020-12" db="EMBL/GenBank/DDBJ databases">
        <title>Sphingomonas sp.</title>
        <authorList>
            <person name="Kim M.K."/>
        </authorList>
    </citation>
    <scope>NUCLEOTIDE SEQUENCE [LARGE SCALE GENOMIC DNA]</scope>
    <source>
        <strain evidence="2 3">BT552</strain>
    </source>
</reference>
<accession>A0ABS2DBZ7</accession>
<comment type="caution">
    <text evidence="2">The sequence shown here is derived from an EMBL/GenBank/DDBJ whole genome shotgun (WGS) entry which is preliminary data.</text>
</comment>
<keyword evidence="3" id="KW-1185">Reference proteome</keyword>
<evidence type="ECO:0000313" key="3">
    <source>
        <dbReference type="Proteomes" id="UP000763641"/>
    </source>
</evidence>
<dbReference type="Pfam" id="PF08666">
    <property type="entry name" value="SAF"/>
    <property type="match status" value="1"/>
</dbReference>
<dbReference type="Proteomes" id="UP000763641">
    <property type="component" value="Unassembled WGS sequence"/>
</dbReference>
<dbReference type="InterPro" id="IPR057736">
    <property type="entry name" value="SAF_PseI/NeuA/NeuB"/>
</dbReference>
<dbReference type="CDD" id="cd11615">
    <property type="entry name" value="SAF_NeuB_like"/>
    <property type="match status" value="1"/>
</dbReference>
<dbReference type="SMART" id="SM00858">
    <property type="entry name" value="SAF"/>
    <property type="match status" value="1"/>
</dbReference>
<dbReference type="InterPro" id="IPR006190">
    <property type="entry name" value="SAF_AFP_Neu5Ac"/>
</dbReference>
<dbReference type="RefSeq" id="WP_204200559.1">
    <property type="nucleotide sequence ID" value="NZ_JAFEMC010000008.1"/>
</dbReference>
<dbReference type="PANTHER" id="PTHR42966">
    <property type="entry name" value="N-ACETYLNEURAMINATE SYNTHASE"/>
    <property type="match status" value="1"/>
</dbReference>
<dbReference type="InterPro" id="IPR036732">
    <property type="entry name" value="AFP_Neu5c_C_sf"/>
</dbReference>
<sequence length="345" mass="37728">MRIDDRDISRAHRPYIIAEIAQAHEGSLGNAMAFIDAAKESGADAVKFQTHIAAEESTPQEPWRVAFSRQDASRYDYWKRMEFTLEQWGILKAHCDKRGISFLSSPFSLTACDWLERLGMPAWKVASGEINNDELLERILATGQPVILSTGLAAHDEALATTRRVQANGNSVALLHCTTRYPTPPEEEGLNLLSDYLQALPDIPVGLSDHSGTPHPAVIASYLGASIIEVHLALHKGMFGPDISSSLTPSGLRALVDGTTIAWQMRQNPVDKGRQLGGLGKERSIFGRSLFTTVPIPKGTRITDAMLGYKKPGGGLPYAERDALIGRTAVRDMPVHHMLGTDDVR</sequence>
<dbReference type="PROSITE" id="PS50844">
    <property type="entry name" value="AFP_LIKE"/>
    <property type="match status" value="1"/>
</dbReference>
<dbReference type="InterPro" id="IPR013132">
    <property type="entry name" value="PseI/NeuA/B-like_N"/>
</dbReference>
<organism evidence="2 3">
    <name type="scientific">Sphingomonas longa</name>
    <dbReference type="NCBI Taxonomy" id="2778730"/>
    <lineage>
        <taxon>Bacteria</taxon>
        <taxon>Pseudomonadati</taxon>
        <taxon>Pseudomonadota</taxon>
        <taxon>Alphaproteobacteria</taxon>
        <taxon>Sphingomonadales</taxon>
        <taxon>Sphingomonadaceae</taxon>
        <taxon>Sphingomonas</taxon>
    </lineage>
</organism>
<feature type="domain" description="AFP-like" evidence="1">
    <location>
        <begin position="289"/>
        <end position="345"/>
    </location>
</feature>
<dbReference type="SUPFAM" id="SSF51269">
    <property type="entry name" value="AFP III-like domain"/>
    <property type="match status" value="1"/>
</dbReference>
<evidence type="ECO:0000259" key="1">
    <source>
        <dbReference type="PROSITE" id="PS50844"/>
    </source>
</evidence>
<dbReference type="PANTHER" id="PTHR42966:SF1">
    <property type="entry name" value="SIALIC ACID SYNTHASE"/>
    <property type="match status" value="1"/>
</dbReference>
<protein>
    <submittedName>
        <fullName evidence="2">N-acetylneuraminate synthase family protein</fullName>
    </submittedName>
</protein>
<gene>
    <name evidence="2" type="ORF">ILT43_18955</name>
</gene>
<dbReference type="Pfam" id="PF03102">
    <property type="entry name" value="NeuB"/>
    <property type="match status" value="1"/>
</dbReference>
<name>A0ABS2DBZ7_9SPHN</name>
<dbReference type="InterPro" id="IPR013974">
    <property type="entry name" value="SAF"/>
</dbReference>
<dbReference type="Gene3D" id="3.20.20.70">
    <property type="entry name" value="Aldolase class I"/>
    <property type="match status" value="1"/>
</dbReference>
<dbReference type="Gene3D" id="3.90.1210.10">
    <property type="entry name" value="Antifreeze-like/N-acetylneuraminic acid synthase C-terminal domain"/>
    <property type="match status" value="1"/>
</dbReference>
<dbReference type="InterPro" id="IPR013785">
    <property type="entry name" value="Aldolase_TIM"/>
</dbReference>
<dbReference type="InterPro" id="IPR051690">
    <property type="entry name" value="PseI-like"/>
</dbReference>
<proteinExistence type="predicted"/>